<evidence type="ECO:0008006" key="5">
    <source>
        <dbReference type="Google" id="ProtNLM"/>
    </source>
</evidence>
<accession>A0A846WHL2</accession>
<evidence type="ECO:0000256" key="2">
    <source>
        <dbReference type="SAM" id="Phobius"/>
    </source>
</evidence>
<reference evidence="3 4" key="1">
    <citation type="submission" date="2020-04" db="EMBL/GenBank/DDBJ databases">
        <title>MicrobeNet Type strains.</title>
        <authorList>
            <person name="Nicholson A.C."/>
        </authorList>
    </citation>
    <scope>NUCLEOTIDE SEQUENCE [LARGE SCALE GENOMIC DNA]</scope>
    <source>
        <strain evidence="3 4">ATCC BAA-14</strain>
    </source>
</reference>
<protein>
    <recommendedName>
        <fullName evidence="5">Transmembrane protein</fullName>
    </recommendedName>
</protein>
<comment type="caution">
    <text evidence="3">The sequence shown here is derived from an EMBL/GenBank/DDBJ whole genome shotgun (WGS) entry which is preliminary data.</text>
</comment>
<dbReference type="AlphaFoldDB" id="A0A846WHL2"/>
<feature type="transmembrane region" description="Helical" evidence="2">
    <location>
        <begin position="12"/>
        <end position="34"/>
    </location>
</feature>
<name>A0A846WHL2_9ACTN</name>
<organism evidence="3 4">
    <name type="scientific">Gordonia polyisoprenivorans</name>
    <dbReference type="NCBI Taxonomy" id="84595"/>
    <lineage>
        <taxon>Bacteria</taxon>
        <taxon>Bacillati</taxon>
        <taxon>Actinomycetota</taxon>
        <taxon>Actinomycetes</taxon>
        <taxon>Mycobacteriales</taxon>
        <taxon>Gordoniaceae</taxon>
        <taxon>Gordonia</taxon>
    </lineage>
</organism>
<keyword evidence="2" id="KW-0812">Transmembrane</keyword>
<keyword evidence="2" id="KW-0472">Membrane</keyword>
<evidence type="ECO:0000313" key="4">
    <source>
        <dbReference type="Proteomes" id="UP000563898"/>
    </source>
</evidence>
<proteinExistence type="predicted"/>
<evidence type="ECO:0000313" key="3">
    <source>
        <dbReference type="EMBL" id="NKY00546.1"/>
    </source>
</evidence>
<gene>
    <name evidence="3" type="ORF">HGA05_03040</name>
</gene>
<feature type="transmembrane region" description="Helical" evidence="2">
    <location>
        <begin position="40"/>
        <end position="59"/>
    </location>
</feature>
<dbReference type="RefSeq" id="WP_006370983.1">
    <property type="nucleotide sequence ID" value="NZ_JAAXPC010000001.1"/>
</dbReference>
<dbReference type="EMBL" id="JAAXPC010000001">
    <property type="protein sequence ID" value="NKY00546.1"/>
    <property type="molecule type" value="Genomic_DNA"/>
</dbReference>
<sequence length="108" mass="12235">MRQYLRRIPFSYLGYILLLISSAFLGVFITLLGTDGSTGWTIWSGIATVATLLVGVSFIRFQVVESHDNEPQDEMVISAQPMIPGEKRSEFEEYREEHPHNRADDTGN</sequence>
<feature type="region of interest" description="Disordered" evidence="1">
    <location>
        <begin position="88"/>
        <end position="108"/>
    </location>
</feature>
<evidence type="ECO:0000256" key="1">
    <source>
        <dbReference type="SAM" id="MobiDB-lite"/>
    </source>
</evidence>
<keyword evidence="2" id="KW-1133">Transmembrane helix</keyword>
<dbReference type="Proteomes" id="UP000563898">
    <property type="component" value="Unassembled WGS sequence"/>
</dbReference>